<keyword evidence="5" id="KW-0560">Oxidoreductase</keyword>
<dbReference type="PROSITE" id="PS00498">
    <property type="entry name" value="TYROSINASE_2"/>
    <property type="match status" value="1"/>
</dbReference>
<evidence type="ECO:0000313" key="5">
    <source>
        <dbReference type="EMBL" id="MDR7120793.1"/>
    </source>
</evidence>
<keyword evidence="1" id="KW-0479">Metal-binding</keyword>
<dbReference type="PANTHER" id="PTHR11474">
    <property type="entry name" value="TYROSINASE FAMILY MEMBER"/>
    <property type="match status" value="1"/>
</dbReference>
<sequence length="502" mass="54964">MVTRRTILKASLALGAAAVFSGAIGGLSAFAQNTLRVRRSLHNMALNDPDLSAYRDFVGMMQAKNQKDPVSWLQYSLMHGAYNGNYRYCPHGDWYFLPWHREFVMMYENAVIALTGKKDFAMPYWDWSIDRVMPKAFTDQSYGGKPNPLYVSGRTLNTQNWPLPDAWVAPDVLAKKVYAETNFQLFGTSKNPNQRDLDMSWVVKGGGTQGFLEATPHNLIHNSIGAFMPTAGSPRDPIFMMHHSNIDRIWAVWNALGRSNTADMTPSDRNLWLNMNFKNNYLSPTGQLYSAYPRDLQDTKALGYTYPGLPKPDNLLADPVRDARLLSLLAAGSTSDTLEVLRVLPAANKDAATLKAPLVKSVRFSASLQNQVMAQATESATQSDAAEVFAIIRDMAVGPDVSSVRVFVNAPALSATTPLDSAHFAGEIGFLAHPDAEGEHAGHQKTPPSALIELTDTVRDLAKRGLLTTDNISVQLVPVLREGAKDGAGATIIPASIEIVVV</sequence>
<gene>
    <name evidence="5" type="ORF">J2W69_001731</name>
</gene>
<comment type="caution">
    <text evidence="5">The sequence shown here is derived from an EMBL/GenBank/DDBJ whole genome shotgun (WGS) entry which is preliminary data.</text>
</comment>
<dbReference type="InterPro" id="IPR008922">
    <property type="entry name" value="Di-copper_centre_dom_sf"/>
</dbReference>
<dbReference type="PANTHER" id="PTHR11474:SF76">
    <property type="entry name" value="SHKT DOMAIN-CONTAINING PROTEIN"/>
    <property type="match status" value="1"/>
</dbReference>
<dbReference type="Gene3D" id="1.10.1280.10">
    <property type="entry name" value="Di-copper center containing domain from catechol oxidase"/>
    <property type="match status" value="1"/>
</dbReference>
<keyword evidence="2" id="KW-0186">Copper</keyword>
<organism evidence="5 6">
    <name type="scientific">Rheinheimera soli</name>
    <dbReference type="NCBI Taxonomy" id="443616"/>
    <lineage>
        <taxon>Bacteria</taxon>
        <taxon>Pseudomonadati</taxon>
        <taxon>Pseudomonadota</taxon>
        <taxon>Gammaproteobacteria</taxon>
        <taxon>Chromatiales</taxon>
        <taxon>Chromatiaceae</taxon>
        <taxon>Rheinheimera</taxon>
    </lineage>
</organism>
<dbReference type="InterPro" id="IPR002227">
    <property type="entry name" value="Tyrosinase_Cu-bd"/>
</dbReference>
<accession>A0ABU1VYL2</accession>
<dbReference type="PRINTS" id="PR00092">
    <property type="entry name" value="TYROSINASE"/>
</dbReference>
<keyword evidence="6" id="KW-1185">Reference proteome</keyword>
<evidence type="ECO:0000259" key="4">
    <source>
        <dbReference type="PROSITE" id="PS00498"/>
    </source>
</evidence>
<evidence type="ECO:0000256" key="2">
    <source>
        <dbReference type="ARBA" id="ARBA00023008"/>
    </source>
</evidence>
<dbReference type="InterPro" id="IPR050316">
    <property type="entry name" value="Tyrosinase/Hemocyanin"/>
</dbReference>
<dbReference type="RefSeq" id="WP_310276749.1">
    <property type="nucleotide sequence ID" value="NZ_JAVDWR010000004.1"/>
</dbReference>
<evidence type="ECO:0000313" key="6">
    <source>
        <dbReference type="Proteomes" id="UP001257909"/>
    </source>
</evidence>
<feature type="domain" description="Tyrosinase copper-binding" evidence="3">
    <location>
        <begin position="91"/>
        <end position="108"/>
    </location>
</feature>
<dbReference type="EMBL" id="JAVDWR010000004">
    <property type="protein sequence ID" value="MDR7120793.1"/>
    <property type="molecule type" value="Genomic_DNA"/>
</dbReference>
<evidence type="ECO:0000256" key="1">
    <source>
        <dbReference type="ARBA" id="ARBA00022723"/>
    </source>
</evidence>
<dbReference type="PROSITE" id="PS51318">
    <property type="entry name" value="TAT"/>
    <property type="match status" value="1"/>
</dbReference>
<dbReference type="InterPro" id="IPR006311">
    <property type="entry name" value="TAT_signal"/>
</dbReference>
<dbReference type="Pfam" id="PF00264">
    <property type="entry name" value="Tyrosinase"/>
    <property type="match status" value="1"/>
</dbReference>
<feature type="domain" description="Tyrosinase copper-binding" evidence="4">
    <location>
        <begin position="236"/>
        <end position="247"/>
    </location>
</feature>
<protein>
    <submittedName>
        <fullName evidence="5">Tyrosinase</fullName>
        <ecNumber evidence="5">1.14.18.1</ecNumber>
    </submittedName>
</protein>
<name>A0ABU1VYL2_9GAMM</name>
<reference evidence="5 6" key="1">
    <citation type="submission" date="2023-07" db="EMBL/GenBank/DDBJ databases">
        <title>Sorghum-associated microbial communities from plants grown in Nebraska, USA.</title>
        <authorList>
            <person name="Schachtman D."/>
        </authorList>
    </citation>
    <scope>NUCLEOTIDE SEQUENCE [LARGE SCALE GENOMIC DNA]</scope>
    <source>
        <strain evidence="5 6">4138</strain>
    </source>
</reference>
<dbReference type="Pfam" id="PF25271">
    <property type="entry name" value="DUF7868"/>
    <property type="match status" value="1"/>
</dbReference>
<dbReference type="EC" id="1.14.18.1" evidence="5"/>
<dbReference type="SUPFAM" id="SSF48056">
    <property type="entry name" value="Di-copper centre-containing domain"/>
    <property type="match status" value="1"/>
</dbReference>
<evidence type="ECO:0000259" key="3">
    <source>
        <dbReference type="PROSITE" id="PS00497"/>
    </source>
</evidence>
<dbReference type="Proteomes" id="UP001257909">
    <property type="component" value="Unassembled WGS sequence"/>
</dbReference>
<dbReference type="InterPro" id="IPR057190">
    <property type="entry name" value="DUF7868"/>
</dbReference>
<proteinExistence type="predicted"/>
<dbReference type="PROSITE" id="PS00497">
    <property type="entry name" value="TYROSINASE_1"/>
    <property type="match status" value="1"/>
</dbReference>
<dbReference type="GO" id="GO:0004503">
    <property type="term" value="F:tyrosinase activity"/>
    <property type="evidence" value="ECO:0007669"/>
    <property type="project" value="UniProtKB-EC"/>
</dbReference>